<protein>
    <submittedName>
        <fullName evidence="1">Uncharacterized protein</fullName>
    </submittedName>
</protein>
<dbReference type="OrthoDB" id="2746251at2759"/>
<accession>A0A5C2RQ64</accession>
<gene>
    <name evidence="1" type="ORF">L227DRAFT_484578</name>
</gene>
<organism evidence="1 2">
    <name type="scientific">Lentinus tigrinus ALCF2SS1-6</name>
    <dbReference type="NCBI Taxonomy" id="1328759"/>
    <lineage>
        <taxon>Eukaryota</taxon>
        <taxon>Fungi</taxon>
        <taxon>Dikarya</taxon>
        <taxon>Basidiomycota</taxon>
        <taxon>Agaricomycotina</taxon>
        <taxon>Agaricomycetes</taxon>
        <taxon>Polyporales</taxon>
        <taxon>Polyporaceae</taxon>
        <taxon>Lentinus</taxon>
    </lineage>
</organism>
<sequence>SHPQHTTHVLRKRVSWLIPVILNNRLPRDDCSAEEQEVRARTLLTLFVPWRSPADLKYPHETWTEAYQRHAPHINPLHRSIIDNMTVLSECKDARD</sequence>
<feature type="non-terminal residue" evidence="1">
    <location>
        <position position="96"/>
    </location>
</feature>
<dbReference type="EMBL" id="ML122316">
    <property type="protein sequence ID" value="RPD53752.1"/>
    <property type="molecule type" value="Genomic_DNA"/>
</dbReference>
<name>A0A5C2RQ64_9APHY</name>
<evidence type="ECO:0000313" key="1">
    <source>
        <dbReference type="EMBL" id="RPD53752.1"/>
    </source>
</evidence>
<dbReference type="Proteomes" id="UP000313359">
    <property type="component" value="Unassembled WGS sequence"/>
</dbReference>
<keyword evidence="2" id="KW-1185">Reference proteome</keyword>
<proteinExistence type="predicted"/>
<reference evidence="1" key="1">
    <citation type="journal article" date="2018" name="Genome Biol. Evol.">
        <title>Genomics and development of Lentinus tigrinus, a white-rot wood-decaying mushroom with dimorphic fruiting bodies.</title>
        <authorList>
            <person name="Wu B."/>
            <person name="Xu Z."/>
            <person name="Knudson A."/>
            <person name="Carlson A."/>
            <person name="Chen N."/>
            <person name="Kovaka S."/>
            <person name="LaButti K."/>
            <person name="Lipzen A."/>
            <person name="Pennachio C."/>
            <person name="Riley R."/>
            <person name="Schakwitz W."/>
            <person name="Umezawa K."/>
            <person name="Ohm R.A."/>
            <person name="Grigoriev I.V."/>
            <person name="Nagy L.G."/>
            <person name="Gibbons J."/>
            <person name="Hibbett D."/>
        </authorList>
    </citation>
    <scope>NUCLEOTIDE SEQUENCE [LARGE SCALE GENOMIC DNA]</scope>
    <source>
        <strain evidence="1">ALCF2SS1-6</strain>
    </source>
</reference>
<evidence type="ECO:0000313" key="2">
    <source>
        <dbReference type="Proteomes" id="UP000313359"/>
    </source>
</evidence>
<feature type="non-terminal residue" evidence="1">
    <location>
        <position position="1"/>
    </location>
</feature>
<dbReference type="STRING" id="1328759.A0A5C2RQ64"/>
<dbReference type="AlphaFoldDB" id="A0A5C2RQ64"/>